<evidence type="ECO:0000313" key="1">
    <source>
        <dbReference type="EMBL" id="CAG8517880.1"/>
    </source>
</evidence>
<keyword evidence="2" id="KW-1185">Reference proteome</keyword>
<dbReference type="EMBL" id="CAJVPU010003428">
    <property type="protein sequence ID" value="CAG8517880.1"/>
    <property type="molecule type" value="Genomic_DNA"/>
</dbReference>
<dbReference type="Proteomes" id="UP000789702">
    <property type="component" value="Unassembled WGS sequence"/>
</dbReference>
<comment type="caution">
    <text evidence="1">The sequence shown here is derived from an EMBL/GenBank/DDBJ whole genome shotgun (WGS) entry which is preliminary data.</text>
</comment>
<proteinExistence type="predicted"/>
<gene>
    <name evidence="1" type="ORF">DHETER_LOCUS3769</name>
</gene>
<reference evidence="1" key="1">
    <citation type="submission" date="2021-06" db="EMBL/GenBank/DDBJ databases">
        <authorList>
            <person name="Kallberg Y."/>
            <person name="Tangrot J."/>
            <person name="Rosling A."/>
        </authorList>
    </citation>
    <scope>NUCLEOTIDE SEQUENCE</scope>
    <source>
        <strain evidence="1">IL203A</strain>
    </source>
</reference>
<name>A0ACA9L9D3_9GLOM</name>
<evidence type="ECO:0000313" key="2">
    <source>
        <dbReference type="Proteomes" id="UP000789702"/>
    </source>
</evidence>
<accession>A0ACA9L9D3</accession>
<protein>
    <submittedName>
        <fullName evidence="1">6577_t:CDS:1</fullName>
    </submittedName>
</protein>
<sequence length="155" mass="17470">MTNIHIIPGELTTTGTIEPELHYGSGQSSSIMTSFSAAITSVYQTVFDTKTKIAKLSYLDLEQPKTFQKLLKDVTFHLFIVKIKNLSIFVSSLGKITCSNHNVVGHNYTSSFFYKYKTKQLVFFQNANKDNSYSIVIYQSSEIIAEYKDSSPNNV</sequence>
<organism evidence="1 2">
    <name type="scientific">Dentiscutata heterogama</name>
    <dbReference type="NCBI Taxonomy" id="1316150"/>
    <lineage>
        <taxon>Eukaryota</taxon>
        <taxon>Fungi</taxon>
        <taxon>Fungi incertae sedis</taxon>
        <taxon>Mucoromycota</taxon>
        <taxon>Glomeromycotina</taxon>
        <taxon>Glomeromycetes</taxon>
        <taxon>Diversisporales</taxon>
        <taxon>Gigasporaceae</taxon>
        <taxon>Dentiscutata</taxon>
    </lineage>
</organism>